<dbReference type="AlphaFoldDB" id="A0A7J7LGI9"/>
<protein>
    <submittedName>
        <fullName evidence="2">Uncharacterized protein</fullName>
    </submittedName>
</protein>
<gene>
    <name evidence="2" type="ORF">GIB67_001202</name>
</gene>
<evidence type="ECO:0000313" key="2">
    <source>
        <dbReference type="EMBL" id="KAF6141650.1"/>
    </source>
</evidence>
<dbReference type="EMBL" id="JACGCM010002300">
    <property type="protein sequence ID" value="KAF6141650.1"/>
    <property type="molecule type" value="Genomic_DNA"/>
</dbReference>
<reference evidence="2 3" key="1">
    <citation type="journal article" date="2020" name="IScience">
        <title>Genome Sequencing of the Endangered Kingdonia uniflora (Circaeasteraceae, Ranunculales) Reveals Potential Mechanisms of Evolutionary Specialization.</title>
        <authorList>
            <person name="Sun Y."/>
            <person name="Deng T."/>
            <person name="Zhang A."/>
            <person name="Moore M.J."/>
            <person name="Landis J.B."/>
            <person name="Lin N."/>
            <person name="Zhang H."/>
            <person name="Zhang X."/>
            <person name="Huang J."/>
            <person name="Zhang X."/>
            <person name="Sun H."/>
            <person name="Wang H."/>
        </authorList>
    </citation>
    <scope>NUCLEOTIDE SEQUENCE [LARGE SCALE GENOMIC DNA]</scope>
    <source>
        <strain evidence="2">TB1705</strain>
        <tissue evidence="2">Leaf</tissue>
    </source>
</reference>
<feature type="region of interest" description="Disordered" evidence="1">
    <location>
        <begin position="94"/>
        <end position="114"/>
    </location>
</feature>
<keyword evidence="3" id="KW-1185">Reference proteome</keyword>
<evidence type="ECO:0000256" key="1">
    <source>
        <dbReference type="SAM" id="MobiDB-lite"/>
    </source>
</evidence>
<proteinExistence type="predicted"/>
<dbReference type="Proteomes" id="UP000541444">
    <property type="component" value="Unassembled WGS sequence"/>
</dbReference>
<organism evidence="2 3">
    <name type="scientific">Kingdonia uniflora</name>
    <dbReference type="NCBI Taxonomy" id="39325"/>
    <lineage>
        <taxon>Eukaryota</taxon>
        <taxon>Viridiplantae</taxon>
        <taxon>Streptophyta</taxon>
        <taxon>Embryophyta</taxon>
        <taxon>Tracheophyta</taxon>
        <taxon>Spermatophyta</taxon>
        <taxon>Magnoliopsida</taxon>
        <taxon>Ranunculales</taxon>
        <taxon>Circaeasteraceae</taxon>
        <taxon>Kingdonia</taxon>
    </lineage>
</organism>
<feature type="compositionally biased region" description="Gly residues" evidence="1">
    <location>
        <begin position="96"/>
        <end position="106"/>
    </location>
</feature>
<comment type="caution">
    <text evidence="2">The sequence shown here is derived from an EMBL/GenBank/DDBJ whole genome shotgun (WGS) entry which is preliminary data.</text>
</comment>
<name>A0A7J7LGI9_9MAGN</name>
<sequence length="114" mass="12716">MPPYIIPAALHEIRQVGFLDCKQFGIGEERETYASYWAEQTLEVGHLLADFQRMGNIDLFGPLHSELVLHPWWLRQRRFIACPRTSVCLASPRGQTLGGTWSGQGGVSCSPSTA</sequence>
<evidence type="ECO:0000313" key="3">
    <source>
        <dbReference type="Proteomes" id="UP000541444"/>
    </source>
</evidence>
<accession>A0A7J7LGI9</accession>